<keyword evidence="2" id="KW-0378">Hydrolase</keyword>
<keyword evidence="4" id="KW-1133">Transmembrane helix</keyword>
<keyword evidence="7" id="KW-1185">Reference proteome</keyword>
<dbReference type="PANTHER" id="PTHR43343:SF3">
    <property type="entry name" value="PROTEASE DO-LIKE 8, CHLOROPLASTIC"/>
    <property type="match status" value="1"/>
</dbReference>
<dbReference type="Pfam" id="PF13180">
    <property type="entry name" value="PDZ_2"/>
    <property type="match status" value="1"/>
</dbReference>
<dbReference type="PANTHER" id="PTHR43343">
    <property type="entry name" value="PEPTIDASE S12"/>
    <property type="match status" value="1"/>
</dbReference>
<keyword evidence="1" id="KW-0645">Protease</keyword>
<evidence type="ECO:0000256" key="4">
    <source>
        <dbReference type="SAM" id="Phobius"/>
    </source>
</evidence>
<proteinExistence type="predicted"/>
<dbReference type="RefSeq" id="WP_242375453.1">
    <property type="nucleotide sequence ID" value="NZ_JAKRKC020000001.1"/>
</dbReference>
<feature type="region of interest" description="Disordered" evidence="3">
    <location>
        <begin position="1"/>
        <end position="47"/>
    </location>
</feature>
<sequence length="405" mass="40472">MDANEPREQAAGGWTQFGDTPPTAGGFPRREPAGPALPPPPPPRRPGFLLTRKAIAGLAVAAAAALGVTALGGGAVGAYLAGADRPVAAASASAPSPVFRSVADQLTVAEVAAKVQPSVVMIQGRTAEGSGVVLSEDGLILTNNHVVSGQGDVLTVKFNDGRTAKASVVGTDPATDLAVIRAEGVKGLAKATLGDSDQLKVGDDVLAVGSPLGLDGTVTAGIVSALDRTVTAGDGGGGQQFPWGQQQQTETTTLGGMIQTDAAINPGNSGGALVNAAGELVGINSAVSSEGVNLGFAIPVNTAKQVSQQLISKGKVSHAFLGVSVTDATGDVPGALIRQVSAGSPADKAGLKQGDLITRIGDTKVDGGDTVVGQVRGFTVGQQVRITYLRDGKENTVTATMQQQK</sequence>
<dbReference type="InterPro" id="IPR001940">
    <property type="entry name" value="Peptidase_S1C"/>
</dbReference>
<dbReference type="SUPFAM" id="SSF50494">
    <property type="entry name" value="Trypsin-like serine proteases"/>
    <property type="match status" value="1"/>
</dbReference>
<dbReference type="SMART" id="SM00228">
    <property type="entry name" value="PDZ"/>
    <property type="match status" value="1"/>
</dbReference>
<feature type="domain" description="PDZ" evidence="5">
    <location>
        <begin position="305"/>
        <end position="367"/>
    </location>
</feature>
<dbReference type="InterPro" id="IPR009003">
    <property type="entry name" value="Peptidase_S1_PA"/>
</dbReference>
<dbReference type="Proteomes" id="UP001317259">
    <property type="component" value="Unassembled WGS sequence"/>
</dbReference>
<dbReference type="InterPro" id="IPR001478">
    <property type="entry name" value="PDZ"/>
</dbReference>
<dbReference type="Pfam" id="PF13365">
    <property type="entry name" value="Trypsin_2"/>
    <property type="match status" value="1"/>
</dbReference>
<reference evidence="6 7" key="1">
    <citation type="submission" date="2022-04" db="EMBL/GenBank/DDBJ databases">
        <title>Genome draft of Actinomadura sp. ATCC 31491.</title>
        <authorList>
            <person name="Shi X."/>
            <person name="Du Y."/>
        </authorList>
    </citation>
    <scope>NUCLEOTIDE SEQUENCE [LARGE SCALE GENOMIC DNA]</scope>
    <source>
        <strain evidence="6 7">ATCC 31491</strain>
    </source>
</reference>
<evidence type="ECO:0000256" key="1">
    <source>
        <dbReference type="ARBA" id="ARBA00022670"/>
    </source>
</evidence>
<dbReference type="Gene3D" id="2.30.42.10">
    <property type="match status" value="1"/>
</dbReference>
<evidence type="ECO:0000256" key="3">
    <source>
        <dbReference type="SAM" id="MobiDB-lite"/>
    </source>
</evidence>
<dbReference type="CDD" id="cd06779">
    <property type="entry name" value="cpPDZ_Deg_HtrA-like"/>
    <property type="match status" value="1"/>
</dbReference>
<dbReference type="InterPro" id="IPR051201">
    <property type="entry name" value="Chloro_Bact_Ser_Proteases"/>
</dbReference>
<organism evidence="6 7">
    <name type="scientific">Actinomadura luzonensis</name>
    <dbReference type="NCBI Taxonomy" id="2805427"/>
    <lineage>
        <taxon>Bacteria</taxon>
        <taxon>Bacillati</taxon>
        <taxon>Actinomycetota</taxon>
        <taxon>Actinomycetes</taxon>
        <taxon>Streptosporangiales</taxon>
        <taxon>Thermomonosporaceae</taxon>
        <taxon>Actinomadura</taxon>
    </lineage>
</organism>
<gene>
    <name evidence="6" type="ORF">MF672_008265</name>
</gene>
<keyword evidence="4" id="KW-0472">Membrane</keyword>
<comment type="caution">
    <text evidence="6">The sequence shown here is derived from an EMBL/GenBank/DDBJ whole genome shotgun (WGS) entry which is preliminary data.</text>
</comment>
<dbReference type="PROSITE" id="PS50106">
    <property type="entry name" value="PDZ"/>
    <property type="match status" value="1"/>
</dbReference>
<dbReference type="Gene3D" id="2.40.10.120">
    <property type="match status" value="1"/>
</dbReference>
<keyword evidence="4" id="KW-0812">Transmembrane</keyword>
<evidence type="ECO:0000259" key="5">
    <source>
        <dbReference type="PROSITE" id="PS50106"/>
    </source>
</evidence>
<dbReference type="SUPFAM" id="SSF50156">
    <property type="entry name" value="PDZ domain-like"/>
    <property type="match status" value="1"/>
</dbReference>
<dbReference type="EMBL" id="JAKRKC020000001">
    <property type="protein sequence ID" value="MCK2213781.1"/>
    <property type="molecule type" value="Genomic_DNA"/>
</dbReference>
<evidence type="ECO:0000256" key="2">
    <source>
        <dbReference type="ARBA" id="ARBA00022801"/>
    </source>
</evidence>
<feature type="transmembrane region" description="Helical" evidence="4">
    <location>
        <begin position="54"/>
        <end position="81"/>
    </location>
</feature>
<dbReference type="PRINTS" id="PR00834">
    <property type="entry name" value="PROTEASES2C"/>
</dbReference>
<feature type="compositionally biased region" description="Pro residues" evidence="3">
    <location>
        <begin position="35"/>
        <end position="45"/>
    </location>
</feature>
<accession>A0ABT0FPD7</accession>
<dbReference type="InterPro" id="IPR036034">
    <property type="entry name" value="PDZ_sf"/>
</dbReference>
<name>A0ABT0FPD7_9ACTN</name>
<protein>
    <submittedName>
        <fullName evidence="6">Trypsin-like peptidase domain-containing protein</fullName>
    </submittedName>
</protein>
<evidence type="ECO:0000313" key="7">
    <source>
        <dbReference type="Proteomes" id="UP001317259"/>
    </source>
</evidence>
<evidence type="ECO:0000313" key="6">
    <source>
        <dbReference type="EMBL" id="MCK2213781.1"/>
    </source>
</evidence>